<gene>
    <name evidence="1" type="ORF">ENS15_05215</name>
</gene>
<evidence type="ECO:0000313" key="1">
    <source>
        <dbReference type="EMBL" id="HFK24033.1"/>
    </source>
</evidence>
<dbReference type="AlphaFoldDB" id="A0A7C3J6N7"/>
<name>A0A7C3J6N7_UNCW3</name>
<comment type="caution">
    <text evidence="1">The sequence shown here is derived from an EMBL/GenBank/DDBJ whole genome shotgun (WGS) entry which is preliminary data.</text>
</comment>
<proteinExistence type="predicted"/>
<dbReference type="Gene3D" id="1.10.3910.10">
    <property type="entry name" value="SP0561-like"/>
    <property type="match status" value="1"/>
</dbReference>
<dbReference type="SUPFAM" id="SSF140683">
    <property type="entry name" value="SP0561-like"/>
    <property type="match status" value="1"/>
</dbReference>
<dbReference type="InterPro" id="IPR038062">
    <property type="entry name" value="ScdA-like_N_sf"/>
</dbReference>
<sequence>MNKKVTLDMEVEDIVREYPQLISYLMDRDIICIRCGAPVWGSLRELLESKGIEDVENFVEQMNLFLEKES</sequence>
<accession>A0A7C3J6N7</accession>
<dbReference type="EMBL" id="DSTT01000005">
    <property type="protein sequence ID" value="HFK24033.1"/>
    <property type="molecule type" value="Genomic_DNA"/>
</dbReference>
<reference evidence="1" key="1">
    <citation type="journal article" date="2020" name="mSystems">
        <title>Genome- and Community-Level Interaction Insights into Carbon Utilization and Element Cycling Functions of Hydrothermarchaeota in Hydrothermal Sediment.</title>
        <authorList>
            <person name="Zhou Z."/>
            <person name="Liu Y."/>
            <person name="Xu W."/>
            <person name="Pan J."/>
            <person name="Luo Z.H."/>
            <person name="Li M."/>
        </authorList>
    </citation>
    <scope>NUCLEOTIDE SEQUENCE [LARGE SCALE GENOMIC DNA]</scope>
    <source>
        <strain evidence="1">SpSt-464</strain>
    </source>
</reference>
<organism evidence="1">
    <name type="scientific">candidate division WOR-3 bacterium</name>
    <dbReference type="NCBI Taxonomy" id="2052148"/>
    <lineage>
        <taxon>Bacteria</taxon>
        <taxon>Bacteria division WOR-3</taxon>
    </lineage>
</organism>
<protein>
    <submittedName>
        <fullName evidence="1">DUF1858 domain-containing protein</fullName>
    </submittedName>
</protein>